<organism evidence="2 3">
    <name type="scientific">Gloeothece citriformis (strain PCC 7424)</name>
    <name type="common">Cyanothece sp. (strain PCC 7424)</name>
    <dbReference type="NCBI Taxonomy" id="65393"/>
    <lineage>
        <taxon>Bacteria</taxon>
        <taxon>Bacillati</taxon>
        <taxon>Cyanobacteriota</taxon>
        <taxon>Cyanophyceae</taxon>
        <taxon>Oscillatoriophycideae</taxon>
        <taxon>Chroococcales</taxon>
        <taxon>Aphanothecaceae</taxon>
        <taxon>Gloeothece</taxon>
        <taxon>Gloeothece citriformis</taxon>
    </lineage>
</organism>
<dbReference type="PANTHER" id="PTHR48079">
    <property type="entry name" value="PROTEIN YEEZ"/>
    <property type="match status" value="1"/>
</dbReference>
<gene>
    <name evidence="2" type="ordered locus">PCC7424_5287</name>
</gene>
<dbReference type="GO" id="GO:0004029">
    <property type="term" value="F:aldehyde dehydrogenase (NAD+) activity"/>
    <property type="evidence" value="ECO:0007669"/>
    <property type="project" value="TreeGrafter"/>
</dbReference>
<sequence length="350" mass="39529">MTVVFVTGASGFLGQYLVVELLRQNYQVRAVIRPASSEKKFSWHNHPNVELVRLDLRQKRGITEALQGVDAVIHLAATKAGDFYTQFAGTVVATENLLEGMIQAGVKRLVAISTFSVYDWLHIKSGQLVDENAPLDKNPIYRDEYAQTKLIQEELIREFEKTQSAPVTIIRPGMIYGRDNLWHAHLGAELGDNLWLKIGENATLPLSYVENSASAIVAALNSQESIGQTLNILDDDLPTQKVYLEKLLLKTPQPPRMIPISWPVMRTIVDLMWFYNQKFLKGQAKFPGIFVPAKLHPRFKPYRFTNRRAKEILNWTPAYSLDVALDRSCSDQDLLEIAPVADQPTLLSKT</sequence>
<dbReference type="InterPro" id="IPR001509">
    <property type="entry name" value="Epimerase_deHydtase"/>
</dbReference>
<dbReference type="HOGENOM" id="CLU_007383_6_1_3"/>
<proteinExistence type="predicted"/>
<dbReference type="InterPro" id="IPR051783">
    <property type="entry name" value="NAD(P)-dependent_oxidoreduct"/>
</dbReference>
<dbReference type="PANTHER" id="PTHR48079:SF6">
    <property type="entry name" value="NAD(P)-BINDING DOMAIN-CONTAINING PROTEIN-RELATED"/>
    <property type="match status" value="1"/>
</dbReference>
<dbReference type="SUPFAM" id="SSF51735">
    <property type="entry name" value="NAD(P)-binding Rossmann-fold domains"/>
    <property type="match status" value="1"/>
</dbReference>
<keyword evidence="3" id="KW-1185">Reference proteome</keyword>
<dbReference type="eggNOG" id="COG0451">
    <property type="taxonomic scope" value="Bacteria"/>
</dbReference>
<accession>B7KJF8</accession>
<dbReference type="KEGG" id="cyc:PCC7424_5287"/>
<dbReference type="RefSeq" id="WP_015957211.1">
    <property type="nucleotide sequence ID" value="NC_011729.1"/>
</dbReference>
<dbReference type="Gene3D" id="3.40.50.720">
    <property type="entry name" value="NAD(P)-binding Rossmann-like Domain"/>
    <property type="match status" value="1"/>
</dbReference>
<name>B7KJF8_GLOC7</name>
<feature type="domain" description="NAD-dependent epimerase/dehydratase" evidence="1">
    <location>
        <begin position="4"/>
        <end position="232"/>
    </location>
</feature>
<dbReference type="Pfam" id="PF01370">
    <property type="entry name" value="Epimerase"/>
    <property type="match status" value="1"/>
</dbReference>
<dbReference type="EMBL" id="CP001291">
    <property type="protein sequence ID" value="ACK73635.1"/>
    <property type="molecule type" value="Genomic_DNA"/>
</dbReference>
<evidence type="ECO:0000259" key="1">
    <source>
        <dbReference type="Pfam" id="PF01370"/>
    </source>
</evidence>
<dbReference type="STRING" id="65393.PCC7424_5287"/>
<evidence type="ECO:0000313" key="2">
    <source>
        <dbReference type="EMBL" id="ACK73635.1"/>
    </source>
</evidence>
<protein>
    <submittedName>
        <fullName evidence="2">NAD-dependent epimerase/dehydratase</fullName>
    </submittedName>
</protein>
<dbReference type="Proteomes" id="UP000002384">
    <property type="component" value="Chromosome"/>
</dbReference>
<dbReference type="OrthoDB" id="9811743at2"/>
<evidence type="ECO:0000313" key="3">
    <source>
        <dbReference type="Proteomes" id="UP000002384"/>
    </source>
</evidence>
<reference evidence="3" key="1">
    <citation type="journal article" date="2011" name="MBio">
        <title>Novel metabolic attributes of the genus Cyanothece, comprising a group of unicellular nitrogen-fixing Cyanobacteria.</title>
        <authorList>
            <person name="Bandyopadhyay A."/>
            <person name="Elvitigala T."/>
            <person name="Welsh E."/>
            <person name="Stockel J."/>
            <person name="Liberton M."/>
            <person name="Min H."/>
            <person name="Sherman L.A."/>
            <person name="Pakrasi H.B."/>
        </authorList>
    </citation>
    <scope>NUCLEOTIDE SEQUENCE [LARGE SCALE GENOMIC DNA]</scope>
    <source>
        <strain evidence="3">PCC 7424</strain>
    </source>
</reference>
<dbReference type="InterPro" id="IPR036291">
    <property type="entry name" value="NAD(P)-bd_dom_sf"/>
</dbReference>
<dbReference type="AlphaFoldDB" id="B7KJF8"/>
<dbReference type="GO" id="GO:0005737">
    <property type="term" value="C:cytoplasm"/>
    <property type="evidence" value="ECO:0007669"/>
    <property type="project" value="TreeGrafter"/>
</dbReference>